<dbReference type="HOGENOM" id="CLU_636176_0_0_1"/>
<evidence type="ECO:0008006" key="3">
    <source>
        <dbReference type="Google" id="ProtNLM"/>
    </source>
</evidence>
<gene>
    <name evidence="1" type="ORF">GALMADRAFT_253060</name>
</gene>
<evidence type="ECO:0000313" key="2">
    <source>
        <dbReference type="Proteomes" id="UP000027222"/>
    </source>
</evidence>
<proteinExistence type="predicted"/>
<name>A0A067SMS0_GALM3</name>
<evidence type="ECO:0000313" key="1">
    <source>
        <dbReference type="EMBL" id="KDR72235.1"/>
    </source>
</evidence>
<keyword evidence="2" id="KW-1185">Reference proteome</keyword>
<organism evidence="1 2">
    <name type="scientific">Galerina marginata (strain CBS 339.88)</name>
    <dbReference type="NCBI Taxonomy" id="685588"/>
    <lineage>
        <taxon>Eukaryota</taxon>
        <taxon>Fungi</taxon>
        <taxon>Dikarya</taxon>
        <taxon>Basidiomycota</taxon>
        <taxon>Agaricomycotina</taxon>
        <taxon>Agaricomycetes</taxon>
        <taxon>Agaricomycetidae</taxon>
        <taxon>Agaricales</taxon>
        <taxon>Agaricineae</taxon>
        <taxon>Strophariaceae</taxon>
        <taxon>Galerina</taxon>
    </lineage>
</organism>
<dbReference type="Proteomes" id="UP000027222">
    <property type="component" value="Unassembled WGS sequence"/>
</dbReference>
<accession>A0A067SMS0</accession>
<reference evidence="2" key="1">
    <citation type="journal article" date="2014" name="Proc. Natl. Acad. Sci. U.S.A.">
        <title>Extensive sampling of basidiomycete genomes demonstrates inadequacy of the white-rot/brown-rot paradigm for wood decay fungi.</title>
        <authorList>
            <person name="Riley R."/>
            <person name="Salamov A.A."/>
            <person name="Brown D.W."/>
            <person name="Nagy L.G."/>
            <person name="Floudas D."/>
            <person name="Held B.W."/>
            <person name="Levasseur A."/>
            <person name="Lombard V."/>
            <person name="Morin E."/>
            <person name="Otillar R."/>
            <person name="Lindquist E.A."/>
            <person name="Sun H."/>
            <person name="LaButti K.M."/>
            <person name="Schmutz J."/>
            <person name="Jabbour D."/>
            <person name="Luo H."/>
            <person name="Baker S.E."/>
            <person name="Pisabarro A.G."/>
            <person name="Walton J.D."/>
            <person name="Blanchette R.A."/>
            <person name="Henrissat B."/>
            <person name="Martin F."/>
            <person name="Cullen D."/>
            <person name="Hibbett D.S."/>
            <person name="Grigoriev I.V."/>
        </authorList>
    </citation>
    <scope>NUCLEOTIDE SEQUENCE [LARGE SCALE GENOMIC DNA]</scope>
    <source>
        <strain evidence="2">CBS 339.88</strain>
    </source>
</reference>
<protein>
    <recommendedName>
        <fullName evidence="3">F-box domain-containing protein</fullName>
    </recommendedName>
</protein>
<dbReference type="EMBL" id="KL142389">
    <property type="protein sequence ID" value="KDR72235.1"/>
    <property type="molecule type" value="Genomic_DNA"/>
</dbReference>
<sequence length="442" mass="50121">MENYISTSRTHVNDLPLDILAIVFEYAVERYHHADNELQELPYSPPMASRAPLNLAGVCCSWRNFTISLPSLWSRIRAERQELSRPSPAILQLFLERSRTMPLHLIIKTNNRGTGAHDKYEEEALDTFKAHIQRWKTLSISGDANLLGQLAKFFDEGENLPPLEALEINYMGSISPTLDDKIFSYVSKIPSLRGLFLTIAHRERFSSYIPWSQLHIVSCRNTSTSSYASCLELLLKCLSAQTFTFRGGLPSLSSRNLLQDLHITLSSLTALTLSSSCDPLGILHHCIFPSLRTLDIEIPRNAVPAINPISHNAATLESFFVASNAPLTLLIIRADFTFTSKHFVSFLSSPRVRSIPRVELWAPSANSMMLHIIDSLQDAGTLFPRLMLWGHRKTIPFGRVFQGVIVGWIDNESDIRDLQEAGDFWYWYREGRVTFDRPVVYQ</sequence>
<dbReference type="OrthoDB" id="3217549at2759"/>
<dbReference type="STRING" id="685588.A0A067SMS0"/>
<dbReference type="AlphaFoldDB" id="A0A067SMS0"/>